<dbReference type="PANTHER" id="PTHR48022:SF45">
    <property type="entry name" value="MAJOR FACILITATOR SUPERFAMILY (MFS) PROFILE DOMAIN-CONTAINING PROTEIN-RELATED"/>
    <property type="match status" value="1"/>
</dbReference>
<feature type="domain" description="Major facilitator superfamily (MFS) profile" evidence="10">
    <location>
        <begin position="17"/>
        <end position="462"/>
    </location>
</feature>
<dbReference type="PROSITE" id="PS50850">
    <property type="entry name" value="MFS"/>
    <property type="match status" value="1"/>
</dbReference>
<evidence type="ECO:0000259" key="10">
    <source>
        <dbReference type="PROSITE" id="PS50850"/>
    </source>
</evidence>
<gene>
    <name evidence="11" type="ORF">PEGY_LOCUS2133</name>
</gene>
<dbReference type="InterPro" id="IPR050360">
    <property type="entry name" value="MFS_Sugar_Transporters"/>
</dbReference>
<accession>A0A9W4K9P9</accession>
<feature type="transmembrane region" description="Helical" evidence="9">
    <location>
        <begin position="368"/>
        <end position="397"/>
    </location>
</feature>
<dbReference type="PRINTS" id="PR00171">
    <property type="entry name" value="SUGRTRNSPORT"/>
</dbReference>
<keyword evidence="4 9" id="KW-0812">Transmembrane</keyword>
<evidence type="ECO:0000256" key="1">
    <source>
        <dbReference type="ARBA" id="ARBA00004141"/>
    </source>
</evidence>
<evidence type="ECO:0000256" key="4">
    <source>
        <dbReference type="ARBA" id="ARBA00022692"/>
    </source>
</evidence>
<organism evidence="11 12">
    <name type="scientific">Penicillium egyptiacum</name>
    <dbReference type="NCBI Taxonomy" id="1303716"/>
    <lineage>
        <taxon>Eukaryota</taxon>
        <taxon>Fungi</taxon>
        <taxon>Dikarya</taxon>
        <taxon>Ascomycota</taxon>
        <taxon>Pezizomycotina</taxon>
        <taxon>Eurotiomycetes</taxon>
        <taxon>Eurotiomycetidae</taxon>
        <taxon>Eurotiales</taxon>
        <taxon>Aspergillaceae</taxon>
        <taxon>Penicillium</taxon>
    </lineage>
</organism>
<keyword evidence="6 9" id="KW-0472">Membrane</keyword>
<feature type="transmembrane region" description="Helical" evidence="9">
    <location>
        <begin position="272"/>
        <end position="294"/>
    </location>
</feature>
<dbReference type="NCBIfam" id="TIGR00879">
    <property type="entry name" value="SP"/>
    <property type="match status" value="1"/>
</dbReference>
<dbReference type="InterPro" id="IPR005828">
    <property type="entry name" value="MFS_sugar_transport-like"/>
</dbReference>
<dbReference type="GO" id="GO:0005351">
    <property type="term" value="F:carbohydrate:proton symporter activity"/>
    <property type="evidence" value="ECO:0007669"/>
    <property type="project" value="TreeGrafter"/>
</dbReference>
<dbReference type="InterPro" id="IPR036259">
    <property type="entry name" value="MFS_trans_sf"/>
</dbReference>
<feature type="transmembrane region" description="Helical" evidence="9">
    <location>
        <begin position="342"/>
        <end position="362"/>
    </location>
</feature>
<sequence>MTRFLGLRGSRLNHVALFGVVMPAIMSLGYNQGLLGGVLTLPLFEAEFPEIHVSNALPSEKHHKSTLQGTVVALYAAGGFLGAIACIGLGEVLGRRRTIILASVMQMIGAFLMASSFPFSQFVVSRVVLGLGTGGQLATVPIWQSEISPASKRGAHVGTTGVFASMGLTLALLVDLGMSYVPNSASWRIPVGLPIILCIVVIGFTSHMPESPRWLVQQGQVSAAREVLAALRDTEMDSELVEKDILDVESSLAIAGGKGSLRQIFHMGHQRICHRASIATGGLVLLQLTGVNSITFYTTTIFQTHLHLSSTTSMILAVIYQLSGVFGGIVCVFTIDGFGRRFLLLSSATANTVAMVLVAALSSQSTNIIAMHAAVVFMFIFHFSMVFGFGGVTFLYASEVAPLSLRTTINGIGSSIYWALSVLIAEVTPIAFNAIGWKYFLIFACLNVVMIPIVYLFFPETAGLSLEDIDGVFIMSTGWLDPVRVAKQSPKELNGRQPQGDRPSESKDNGAPDSLRV</sequence>
<comment type="similarity">
    <text evidence="2 7">Belongs to the major facilitator superfamily. Sugar transporter (TC 2.A.1.1) family.</text>
</comment>
<evidence type="ECO:0000256" key="5">
    <source>
        <dbReference type="ARBA" id="ARBA00022989"/>
    </source>
</evidence>
<dbReference type="PANTHER" id="PTHR48022">
    <property type="entry name" value="PLASTIDIC GLUCOSE TRANSPORTER 4"/>
    <property type="match status" value="1"/>
</dbReference>
<evidence type="ECO:0000313" key="11">
    <source>
        <dbReference type="EMBL" id="CAG8890294.1"/>
    </source>
</evidence>
<feature type="transmembrane region" description="Helical" evidence="9">
    <location>
        <begin position="314"/>
        <end position="335"/>
    </location>
</feature>
<evidence type="ECO:0000256" key="6">
    <source>
        <dbReference type="ARBA" id="ARBA00023136"/>
    </source>
</evidence>
<evidence type="ECO:0000256" key="3">
    <source>
        <dbReference type="ARBA" id="ARBA00022448"/>
    </source>
</evidence>
<feature type="transmembrane region" description="Helical" evidence="9">
    <location>
        <begin position="99"/>
        <end position="117"/>
    </location>
</feature>
<dbReference type="AlphaFoldDB" id="A0A9W4K9P9"/>
<keyword evidence="3 7" id="KW-0813">Transport</keyword>
<dbReference type="InterPro" id="IPR020846">
    <property type="entry name" value="MFS_dom"/>
</dbReference>
<keyword evidence="5 9" id="KW-1133">Transmembrane helix</keyword>
<name>A0A9W4K9P9_9EURO</name>
<dbReference type="OrthoDB" id="6612291at2759"/>
<dbReference type="GO" id="GO:0016020">
    <property type="term" value="C:membrane"/>
    <property type="evidence" value="ECO:0007669"/>
    <property type="project" value="UniProtKB-SubCell"/>
</dbReference>
<dbReference type="SUPFAM" id="SSF103473">
    <property type="entry name" value="MFS general substrate transporter"/>
    <property type="match status" value="1"/>
</dbReference>
<dbReference type="EMBL" id="CAJVRC010000843">
    <property type="protein sequence ID" value="CAG8890294.1"/>
    <property type="molecule type" value="Genomic_DNA"/>
</dbReference>
<evidence type="ECO:0000256" key="8">
    <source>
        <dbReference type="SAM" id="MobiDB-lite"/>
    </source>
</evidence>
<evidence type="ECO:0000313" key="12">
    <source>
        <dbReference type="Proteomes" id="UP001154252"/>
    </source>
</evidence>
<dbReference type="Gene3D" id="1.20.1250.20">
    <property type="entry name" value="MFS general substrate transporter like domains"/>
    <property type="match status" value="1"/>
</dbReference>
<feature type="compositionally biased region" description="Basic and acidic residues" evidence="8">
    <location>
        <begin position="502"/>
        <end position="517"/>
    </location>
</feature>
<reference evidence="11" key="1">
    <citation type="submission" date="2021-07" db="EMBL/GenBank/DDBJ databases">
        <authorList>
            <person name="Branca A.L. A."/>
        </authorList>
    </citation>
    <scope>NUCLEOTIDE SEQUENCE</scope>
</reference>
<evidence type="ECO:0000256" key="7">
    <source>
        <dbReference type="RuleBase" id="RU003346"/>
    </source>
</evidence>
<feature type="transmembrane region" description="Helical" evidence="9">
    <location>
        <begin position="409"/>
        <end position="431"/>
    </location>
</feature>
<evidence type="ECO:0000256" key="2">
    <source>
        <dbReference type="ARBA" id="ARBA00010992"/>
    </source>
</evidence>
<feature type="transmembrane region" description="Helical" evidence="9">
    <location>
        <begin position="72"/>
        <end position="92"/>
    </location>
</feature>
<feature type="region of interest" description="Disordered" evidence="8">
    <location>
        <begin position="488"/>
        <end position="517"/>
    </location>
</feature>
<feature type="transmembrane region" description="Helical" evidence="9">
    <location>
        <begin position="12"/>
        <end position="30"/>
    </location>
</feature>
<dbReference type="Pfam" id="PF00083">
    <property type="entry name" value="Sugar_tr"/>
    <property type="match status" value="1"/>
</dbReference>
<protein>
    <recommendedName>
        <fullName evidence="10">Major facilitator superfamily (MFS) profile domain-containing protein</fullName>
    </recommendedName>
</protein>
<keyword evidence="12" id="KW-1185">Reference proteome</keyword>
<dbReference type="InterPro" id="IPR003663">
    <property type="entry name" value="Sugar/inositol_transpt"/>
</dbReference>
<comment type="subcellular location">
    <subcellularLocation>
        <location evidence="1">Membrane</location>
        <topology evidence="1">Multi-pass membrane protein</topology>
    </subcellularLocation>
</comment>
<feature type="transmembrane region" description="Helical" evidence="9">
    <location>
        <begin position="186"/>
        <end position="205"/>
    </location>
</feature>
<dbReference type="Proteomes" id="UP001154252">
    <property type="component" value="Unassembled WGS sequence"/>
</dbReference>
<proteinExistence type="inferred from homology"/>
<comment type="caution">
    <text evidence="11">The sequence shown here is derived from an EMBL/GenBank/DDBJ whole genome shotgun (WGS) entry which is preliminary data.</text>
</comment>
<evidence type="ECO:0000256" key="9">
    <source>
        <dbReference type="SAM" id="Phobius"/>
    </source>
</evidence>
<feature type="transmembrane region" description="Helical" evidence="9">
    <location>
        <begin position="437"/>
        <end position="458"/>
    </location>
</feature>